<feature type="transmembrane region" description="Helical" evidence="1">
    <location>
        <begin position="722"/>
        <end position="744"/>
    </location>
</feature>
<feature type="transmembrane region" description="Helical" evidence="1">
    <location>
        <begin position="384"/>
        <end position="404"/>
    </location>
</feature>
<feature type="transmembrane region" description="Helical" evidence="1">
    <location>
        <begin position="132"/>
        <end position="159"/>
    </location>
</feature>
<keyword evidence="1" id="KW-1133">Transmembrane helix</keyword>
<organism evidence="3 4">
    <name type="scientific">Lolium multiflorum</name>
    <name type="common">Italian ryegrass</name>
    <name type="synonym">Lolium perenne subsp. multiflorum</name>
    <dbReference type="NCBI Taxonomy" id="4521"/>
    <lineage>
        <taxon>Eukaryota</taxon>
        <taxon>Viridiplantae</taxon>
        <taxon>Streptophyta</taxon>
        <taxon>Embryophyta</taxon>
        <taxon>Tracheophyta</taxon>
        <taxon>Spermatophyta</taxon>
        <taxon>Magnoliopsida</taxon>
        <taxon>Liliopsida</taxon>
        <taxon>Poales</taxon>
        <taxon>Poaceae</taxon>
        <taxon>BOP clade</taxon>
        <taxon>Pooideae</taxon>
        <taxon>Poodae</taxon>
        <taxon>Poeae</taxon>
        <taxon>Poeae Chloroplast Group 2 (Poeae type)</taxon>
        <taxon>Loliodinae</taxon>
        <taxon>Loliinae</taxon>
        <taxon>Lolium</taxon>
    </lineage>
</organism>
<feature type="transmembrane region" description="Helical" evidence="1">
    <location>
        <begin position="171"/>
        <end position="192"/>
    </location>
</feature>
<feature type="transmembrane region" description="Helical" evidence="1">
    <location>
        <begin position="649"/>
        <end position="670"/>
    </location>
</feature>
<dbReference type="PANTHER" id="PTHR24177">
    <property type="entry name" value="CASKIN"/>
    <property type="match status" value="1"/>
</dbReference>
<dbReference type="Pfam" id="PF13962">
    <property type="entry name" value="PGG"/>
    <property type="match status" value="3"/>
</dbReference>
<feature type="transmembrane region" description="Helical" evidence="1">
    <location>
        <begin position="676"/>
        <end position="701"/>
    </location>
</feature>
<keyword evidence="4" id="KW-1185">Reference proteome</keyword>
<dbReference type="PANTHER" id="PTHR24177:SF430">
    <property type="entry name" value="OS06G0295000 PROTEIN"/>
    <property type="match status" value="1"/>
</dbReference>
<feature type="transmembrane region" description="Helical" evidence="1">
    <location>
        <begin position="72"/>
        <end position="96"/>
    </location>
</feature>
<keyword evidence="1" id="KW-0812">Transmembrane</keyword>
<dbReference type="EMBL" id="JAUUTY010000005">
    <property type="protein sequence ID" value="KAK1628991.1"/>
    <property type="molecule type" value="Genomic_DNA"/>
</dbReference>
<feature type="domain" description="PGG" evidence="2">
    <location>
        <begin position="472"/>
        <end position="563"/>
    </location>
</feature>
<feature type="transmembrane region" description="Helical" evidence="1">
    <location>
        <begin position="568"/>
        <end position="590"/>
    </location>
</feature>
<proteinExistence type="predicted"/>
<evidence type="ECO:0000313" key="4">
    <source>
        <dbReference type="Proteomes" id="UP001231189"/>
    </source>
</evidence>
<gene>
    <name evidence="3" type="ORF">QYE76_003306</name>
</gene>
<feature type="transmembrane region" description="Helical" evidence="1">
    <location>
        <begin position="479"/>
        <end position="495"/>
    </location>
</feature>
<feature type="transmembrane region" description="Helical" evidence="1">
    <location>
        <begin position="416"/>
        <end position="435"/>
    </location>
</feature>
<dbReference type="Proteomes" id="UP001231189">
    <property type="component" value="Unassembled WGS sequence"/>
</dbReference>
<feature type="transmembrane region" description="Helical" evidence="1">
    <location>
        <begin position="108"/>
        <end position="126"/>
    </location>
</feature>
<name>A0AAD8RSA6_LOLMU</name>
<dbReference type="InterPro" id="IPR026961">
    <property type="entry name" value="PGG_dom"/>
</dbReference>
<dbReference type="GO" id="GO:0016020">
    <property type="term" value="C:membrane"/>
    <property type="evidence" value="ECO:0007669"/>
    <property type="project" value="TreeGrafter"/>
</dbReference>
<feature type="domain" description="PGG" evidence="2">
    <location>
        <begin position="24"/>
        <end position="128"/>
    </location>
</feature>
<evidence type="ECO:0000313" key="3">
    <source>
        <dbReference type="EMBL" id="KAK1628991.1"/>
    </source>
</evidence>
<comment type="caution">
    <text evidence="3">The sequence shown here is derived from an EMBL/GenBank/DDBJ whole genome shotgun (WGS) entry which is preliminary data.</text>
</comment>
<sequence length="885" mass="95996">MATAVGVDRELGAPAPPVSPWAPRRQVVLLLGTLTASVTISVGLTPPGRLWSDGGARIGGDTLPHTTYPQRYLVFFYCNAAAFVASLAVVLLLILAKNPVSSNQRIRLYALRVVLALGLLCLIGSYVAVGNLSFICSICMVAVSFIIFICVVAVSSLSFITSICMAAMSSFSFITSICVVALASAVVLSIAIQMLERLCKPVAVEISLSSVQESPQMEISLSSVQESRERRLRLLTSENKKRLLELREKIHQDQEKVLALLARQDRRDLKRRSKPGFIGEANMATTSYNSSNKLPHITDQSSGSGDAYQILKKSRMHMLLLCTLVVSVTYEPGMNPPGEYRILHNHNKRYPVFFDCNALAFFTSFSIILNLLMSSVFSNHGMKCYSELQVAVTMDLVYLLVAYVDVTLDQFRLIEAYVTGSSSIFIVWLSIEVIIQVAQKLFGLWTDEHMEEEERDDEEEKKDEGAVAMELKLEQWRKLLLLIAILAAILAYHASTSPPPDNLINYRRLAFSYCNATVFIASLSIIAMLANRKLPAARGVRWHAMRACVILDVISLTGAFAARGYWKITTIDVTVLVLAVLLCIAFHVAWSISGTSRGLVQDLLSKIGSPPVFTGPDPLQDDGTQHDFEVGMTGGTNEEPLGVEIASPILGGALTLIVAVPVMSIVSIPVKLLVGIMIATIGVGLCQRSLAQLLRALASVLQRRHGTMRSSGSSSSPPEHEMCKLISTLCSETWMWIIILVLWVPSLRRHLRLKFKISNILAVLSELVYGTPTPDTTTGTAASTTTTATIVAPTTATSTGVGTLIMTAASGGTPITVDASGTLTTCPTKTAASGGTPITADVLGTPITAYASGTSMGHEVQPLQELRPRRNRRVNSRVIGPDWVN</sequence>
<feature type="transmembrane region" description="Helical" evidence="1">
    <location>
        <begin position="510"/>
        <end position="530"/>
    </location>
</feature>
<feature type="transmembrane region" description="Helical" evidence="1">
    <location>
        <begin position="350"/>
        <end position="372"/>
    </location>
</feature>
<feature type="transmembrane region" description="Helical" evidence="1">
    <location>
        <begin position="27"/>
        <end position="44"/>
    </location>
</feature>
<reference evidence="3" key="1">
    <citation type="submission" date="2023-07" db="EMBL/GenBank/DDBJ databases">
        <title>A chromosome-level genome assembly of Lolium multiflorum.</title>
        <authorList>
            <person name="Chen Y."/>
            <person name="Copetti D."/>
            <person name="Kolliker R."/>
            <person name="Studer B."/>
        </authorList>
    </citation>
    <scope>NUCLEOTIDE SEQUENCE</scope>
    <source>
        <strain evidence="3">02402/16</strain>
        <tissue evidence="3">Leaf</tissue>
    </source>
</reference>
<feature type="domain" description="PGG" evidence="2">
    <location>
        <begin position="311"/>
        <end position="404"/>
    </location>
</feature>
<evidence type="ECO:0000259" key="2">
    <source>
        <dbReference type="Pfam" id="PF13962"/>
    </source>
</evidence>
<accession>A0AAD8RSA6</accession>
<keyword evidence="1" id="KW-0472">Membrane</keyword>
<evidence type="ECO:0000256" key="1">
    <source>
        <dbReference type="SAM" id="Phobius"/>
    </source>
</evidence>
<dbReference type="AlphaFoldDB" id="A0AAD8RSA6"/>
<protein>
    <recommendedName>
        <fullName evidence="2">PGG domain-containing protein</fullName>
    </recommendedName>
</protein>